<dbReference type="Proteomes" id="UP001209878">
    <property type="component" value="Unassembled WGS sequence"/>
</dbReference>
<evidence type="ECO:0000313" key="2">
    <source>
        <dbReference type="Proteomes" id="UP001209878"/>
    </source>
</evidence>
<organism evidence="1 2">
    <name type="scientific">Ridgeia piscesae</name>
    <name type="common">Tubeworm</name>
    <dbReference type="NCBI Taxonomy" id="27915"/>
    <lineage>
        <taxon>Eukaryota</taxon>
        <taxon>Metazoa</taxon>
        <taxon>Spiralia</taxon>
        <taxon>Lophotrochozoa</taxon>
        <taxon>Annelida</taxon>
        <taxon>Polychaeta</taxon>
        <taxon>Sedentaria</taxon>
        <taxon>Canalipalpata</taxon>
        <taxon>Sabellida</taxon>
        <taxon>Siboglinidae</taxon>
        <taxon>Ridgeia</taxon>
    </lineage>
</organism>
<reference evidence="1" key="1">
    <citation type="journal article" date="2023" name="Mol. Biol. Evol.">
        <title>Third-Generation Sequencing Reveals the Adaptive Role of the Epigenome in Three Deep-Sea Polychaetes.</title>
        <authorList>
            <person name="Perez M."/>
            <person name="Aroh O."/>
            <person name="Sun Y."/>
            <person name="Lan Y."/>
            <person name="Juniper S.K."/>
            <person name="Young C.R."/>
            <person name="Angers B."/>
            <person name="Qian P.Y."/>
        </authorList>
    </citation>
    <scope>NUCLEOTIDE SEQUENCE</scope>
    <source>
        <strain evidence="1">R07B-5</strain>
    </source>
</reference>
<evidence type="ECO:0000313" key="1">
    <source>
        <dbReference type="EMBL" id="KAK2152094.1"/>
    </source>
</evidence>
<comment type="caution">
    <text evidence="1">The sequence shown here is derived from an EMBL/GenBank/DDBJ whole genome shotgun (WGS) entry which is preliminary data.</text>
</comment>
<protein>
    <submittedName>
        <fullName evidence="1">Uncharacterized protein</fullName>
    </submittedName>
</protein>
<keyword evidence="2" id="KW-1185">Reference proteome</keyword>
<proteinExistence type="predicted"/>
<accession>A0AAD9N2R5</accession>
<dbReference type="EMBL" id="JAODUO010002512">
    <property type="protein sequence ID" value="KAK2152094.1"/>
    <property type="molecule type" value="Genomic_DNA"/>
</dbReference>
<name>A0AAD9N2R5_RIDPI</name>
<dbReference type="AlphaFoldDB" id="A0AAD9N2R5"/>
<gene>
    <name evidence="1" type="ORF">NP493_2528g00006</name>
</gene>
<sequence length="100" mass="11726">MIFGNRRLTADIRVRINKEKTNRVNSTIFLGVVIGNKVNWKSHILPATSKLSKCWAIMYRASSLINKHGMHIVYHSLFMPYIMYCAVKYRVKHMLQIFIV</sequence>